<dbReference type="Pfam" id="PF03632">
    <property type="entry name" value="Glyco_hydro_65m"/>
    <property type="match status" value="1"/>
</dbReference>
<proteinExistence type="inferred from homology"/>
<dbReference type="GO" id="GO:0016757">
    <property type="term" value="F:glycosyltransferase activity"/>
    <property type="evidence" value="ECO:0007669"/>
    <property type="project" value="UniProtKB-ARBA"/>
</dbReference>
<reference evidence="7 8" key="1">
    <citation type="submission" date="2016-11" db="EMBL/GenBank/DDBJ databases">
        <authorList>
            <person name="Jaros S."/>
            <person name="Januszkiewicz K."/>
            <person name="Wedrychowicz H."/>
        </authorList>
    </citation>
    <scope>NUCLEOTIDE SEQUENCE [LARGE SCALE GENOMIC DNA]</scope>
    <source>
        <strain evidence="7 8">DSM 6191</strain>
    </source>
</reference>
<protein>
    <submittedName>
        <fullName evidence="7">Maltose phosphorylase</fullName>
    </submittedName>
</protein>
<evidence type="ECO:0000259" key="6">
    <source>
        <dbReference type="Pfam" id="PF03636"/>
    </source>
</evidence>
<dbReference type="Gene3D" id="2.60.420.10">
    <property type="entry name" value="Maltose phosphorylase, domain 3"/>
    <property type="match status" value="1"/>
</dbReference>
<dbReference type="RefSeq" id="WP_073019312.1">
    <property type="nucleotide sequence ID" value="NZ_FQXU01000006.1"/>
</dbReference>
<dbReference type="InterPro" id="IPR005194">
    <property type="entry name" value="Glyco_hydro_65_C"/>
</dbReference>
<feature type="domain" description="Glycoside hydrolase family 65 N-terminal" evidence="6">
    <location>
        <begin position="17"/>
        <end position="256"/>
    </location>
</feature>
<dbReference type="AlphaFoldDB" id="A0A1M5YMH6"/>
<evidence type="ECO:0000256" key="1">
    <source>
        <dbReference type="ARBA" id="ARBA00006768"/>
    </source>
</evidence>
<dbReference type="InterPro" id="IPR005196">
    <property type="entry name" value="Glyco_hydro_65_N"/>
</dbReference>
<comment type="similarity">
    <text evidence="1">Belongs to the glycosyl hydrolase 65 family.</text>
</comment>
<dbReference type="GO" id="GO:0004553">
    <property type="term" value="F:hydrolase activity, hydrolyzing O-glycosyl compounds"/>
    <property type="evidence" value="ECO:0007669"/>
    <property type="project" value="TreeGrafter"/>
</dbReference>
<dbReference type="PANTHER" id="PTHR11051">
    <property type="entry name" value="GLYCOSYL HYDROLASE-RELATED"/>
    <property type="match status" value="1"/>
</dbReference>
<dbReference type="Pfam" id="PF03636">
    <property type="entry name" value="Glyco_hydro_65N"/>
    <property type="match status" value="1"/>
</dbReference>
<dbReference type="SUPFAM" id="SSF74650">
    <property type="entry name" value="Galactose mutarotase-like"/>
    <property type="match status" value="1"/>
</dbReference>
<evidence type="ECO:0000259" key="5">
    <source>
        <dbReference type="Pfam" id="PF03633"/>
    </source>
</evidence>
<dbReference type="InterPro" id="IPR011013">
    <property type="entry name" value="Gal_mutarotase_sf_dom"/>
</dbReference>
<accession>A0A1M5YMH6</accession>
<dbReference type="InterPro" id="IPR017045">
    <property type="entry name" value="Malt_Pase/Glycosyl_Hdrlase"/>
</dbReference>
<dbReference type="PIRSF" id="PIRSF036289">
    <property type="entry name" value="Glycosyl_hydrolase_malt_phosph"/>
    <property type="match status" value="1"/>
</dbReference>
<feature type="domain" description="Glycoside hydrolase family 65 C-terminal" evidence="5">
    <location>
        <begin position="691"/>
        <end position="752"/>
    </location>
</feature>
<dbReference type="PANTHER" id="PTHR11051:SF14">
    <property type="entry name" value="MALTOSE PHOSPHORYLASE"/>
    <property type="match status" value="1"/>
</dbReference>
<evidence type="ECO:0000256" key="2">
    <source>
        <dbReference type="PIRSR" id="PIRSR036289-50"/>
    </source>
</evidence>
<feature type="active site" description="Proton donor" evidence="2">
    <location>
        <position position="482"/>
    </location>
</feature>
<dbReference type="InterPro" id="IPR037018">
    <property type="entry name" value="GH65_N"/>
</dbReference>
<dbReference type="GO" id="GO:0030246">
    <property type="term" value="F:carbohydrate binding"/>
    <property type="evidence" value="ECO:0007669"/>
    <property type="project" value="InterPro"/>
</dbReference>
<organism evidence="7 8">
    <name type="scientific">Clostridium intestinale DSM 6191</name>
    <dbReference type="NCBI Taxonomy" id="1121320"/>
    <lineage>
        <taxon>Bacteria</taxon>
        <taxon>Bacillati</taxon>
        <taxon>Bacillota</taxon>
        <taxon>Clostridia</taxon>
        <taxon>Eubacteriales</taxon>
        <taxon>Clostridiaceae</taxon>
        <taxon>Clostridium</taxon>
    </lineage>
</organism>
<dbReference type="GO" id="GO:0005975">
    <property type="term" value="P:carbohydrate metabolic process"/>
    <property type="evidence" value="ECO:0007669"/>
    <property type="project" value="InterPro"/>
</dbReference>
<evidence type="ECO:0000313" key="7">
    <source>
        <dbReference type="EMBL" id="SHI13118.1"/>
    </source>
</evidence>
<dbReference type="Gene3D" id="2.70.98.40">
    <property type="entry name" value="Glycoside hydrolase, family 65, N-terminal domain"/>
    <property type="match status" value="1"/>
</dbReference>
<dbReference type="InterPro" id="IPR012341">
    <property type="entry name" value="6hp_glycosidase-like_sf"/>
</dbReference>
<dbReference type="Proteomes" id="UP000184241">
    <property type="component" value="Unassembled WGS sequence"/>
</dbReference>
<dbReference type="EMBL" id="FQXU01000006">
    <property type="protein sequence ID" value="SHI13118.1"/>
    <property type="molecule type" value="Genomic_DNA"/>
</dbReference>
<dbReference type="SUPFAM" id="SSF48208">
    <property type="entry name" value="Six-hairpin glycosidases"/>
    <property type="match status" value="1"/>
</dbReference>
<dbReference type="Gene3D" id="1.50.10.10">
    <property type="match status" value="1"/>
</dbReference>
<dbReference type="InterPro" id="IPR008928">
    <property type="entry name" value="6-hairpin_glycosidase_sf"/>
</dbReference>
<evidence type="ECO:0000313" key="8">
    <source>
        <dbReference type="Proteomes" id="UP000184241"/>
    </source>
</evidence>
<dbReference type="Pfam" id="PF03633">
    <property type="entry name" value="Glyco_hydro_65C"/>
    <property type="match status" value="1"/>
</dbReference>
<feature type="binding site" evidence="3">
    <location>
        <begin position="594"/>
        <end position="595"/>
    </location>
    <ligand>
        <name>substrate</name>
    </ligand>
</feature>
<gene>
    <name evidence="7" type="ORF">SAMN02745941_02141</name>
</gene>
<sequence>MAKIADKYYVTDSWKIIEEGFNKDYSEVSESIYSLGNEYMGVRGYFEEGYTGDSLLGSYFNGVYESQEITGSSYKGIIKDSEFMVNSVDWLYTRIILDDEVLDLNKSSFRDFRRELDLNTGLLTRSFIWEVDGGKEVKLEFERFLSMEDAKLAGQRINITPINFNGDITIVSGLDFTNIHHMAEKNLWKCSENSSGDRWLSILGTTINTKQNVFSTCAFDCIYEKEEDISEEKKILKSFKISLKDGEKATFTKVISNLVNKNDKDSLDEFISKCEDEKKNITSIKYDEIKDRSIEWWKKVWLESDIVIDGDELNQQGVRFCIFQMHQTYHGADQSNVIGAKGLTGEAYNGNSFWDTEAYCLPFYIFNNLDAAKQLLRFRLITLPEAKARAKQLDCEGAFFPIATISGRECCNLWQHASLQLQPSTAVAYGIWHYENITKDEEFVFETGAPLLIEISRMLATRGDWSADKSRYGYYGVMGPDEFQMMVNNNCYTNYMGKTTLEYTLDVLKRLESKNKDLYDNILGKLNVKQEEIENWRLIGEKMFIPYNKETKLFEQHEGFFNLPHIDVDKIPLEDFPLYHNWTYDRIYRNDMIKQPDVLMFMLLYNSRFTEEELRANYEYYEPRCIHESSLSPSVHSILAAQLKKHREAYDFFGFATRMDLDNYNRNTHEGLHTTSIAAAWMNILYGFGGMRSDKEVLSFKPSIPKEWNGYSFRLCYKDDVIVVEVNKENVGFYTLNGTEIQIEVYEEIITLSEEKREINIPSEWRGEND</sequence>
<dbReference type="InterPro" id="IPR005195">
    <property type="entry name" value="Glyco_hydro_65_M"/>
</dbReference>
<feature type="domain" description="Glycoside hydrolase family 65 central catalytic" evidence="4">
    <location>
        <begin position="319"/>
        <end position="682"/>
    </location>
</feature>
<evidence type="ECO:0000256" key="3">
    <source>
        <dbReference type="PIRSR" id="PIRSR036289-51"/>
    </source>
</evidence>
<feature type="binding site" evidence="3">
    <location>
        <begin position="354"/>
        <end position="355"/>
    </location>
    <ligand>
        <name>substrate</name>
    </ligand>
</feature>
<evidence type="ECO:0000259" key="4">
    <source>
        <dbReference type="Pfam" id="PF03632"/>
    </source>
</evidence>
<name>A0A1M5YMH6_9CLOT</name>